<dbReference type="GO" id="GO:0004386">
    <property type="term" value="F:helicase activity"/>
    <property type="evidence" value="ECO:0007669"/>
    <property type="project" value="UniProtKB-KW"/>
</dbReference>
<evidence type="ECO:0000256" key="1">
    <source>
        <dbReference type="ARBA" id="ARBA00022741"/>
    </source>
</evidence>
<feature type="domain" description="Helicase C-terminal" evidence="5">
    <location>
        <begin position="161"/>
        <end position="328"/>
    </location>
</feature>
<dbReference type="EMBL" id="JBCGBO010000003">
    <property type="protein sequence ID" value="KAK9217031.1"/>
    <property type="molecule type" value="Genomic_DNA"/>
</dbReference>
<keyword evidence="4" id="KW-0067">ATP-binding</keyword>
<keyword evidence="1" id="KW-0547">Nucleotide-binding</keyword>
<dbReference type="SUPFAM" id="SSF81296">
    <property type="entry name" value="E set domains"/>
    <property type="match status" value="1"/>
</dbReference>
<dbReference type="InterPro" id="IPR011545">
    <property type="entry name" value="DEAD/DEAH_box_helicase_dom"/>
</dbReference>
<dbReference type="InterPro" id="IPR014756">
    <property type="entry name" value="Ig_E-set"/>
</dbReference>
<dbReference type="GO" id="GO:0016787">
    <property type="term" value="F:hydrolase activity"/>
    <property type="evidence" value="ECO:0007669"/>
    <property type="project" value="UniProtKB-KW"/>
</dbReference>
<dbReference type="InterPro" id="IPR001650">
    <property type="entry name" value="Helicase_C-like"/>
</dbReference>
<reference evidence="6 7" key="1">
    <citation type="submission" date="2024-05" db="EMBL/GenBank/DDBJ databases">
        <title>Haplotype-resolved chromosome-level genome assembly of Huyou (Citrus changshanensis).</title>
        <authorList>
            <person name="Miao C."/>
            <person name="Chen W."/>
            <person name="Wu Y."/>
            <person name="Wang L."/>
            <person name="Zhao S."/>
            <person name="Grierson D."/>
            <person name="Xu C."/>
            <person name="Chen K."/>
        </authorList>
    </citation>
    <scope>NUCLEOTIDE SEQUENCE [LARGE SCALE GENOMIC DNA]</scope>
    <source>
        <strain evidence="6">01-14</strain>
        <tissue evidence="6">Leaf</tissue>
    </source>
</reference>
<dbReference type="GO" id="GO:0005524">
    <property type="term" value="F:ATP binding"/>
    <property type="evidence" value="ECO:0007669"/>
    <property type="project" value="UniProtKB-KW"/>
</dbReference>
<dbReference type="PANTHER" id="PTHR47961:SF4">
    <property type="entry name" value="ACTIVATING SIGNAL COINTEGRATOR 1 COMPLEX SUBUNIT 3"/>
    <property type="match status" value="1"/>
</dbReference>
<gene>
    <name evidence="6" type="ORF">WN944_009043</name>
</gene>
<keyword evidence="2" id="KW-0378">Hydrolase</keyword>
<evidence type="ECO:0000256" key="4">
    <source>
        <dbReference type="ARBA" id="ARBA00022840"/>
    </source>
</evidence>
<dbReference type="Proteomes" id="UP001428341">
    <property type="component" value="Unassembled WGS sequence"/>
</dbReference>
<dbReference type="Gene3D" id="2.60.40.150">
    <property type="entry name" value="C2 domain"/>
    <property type="match status" value="1"/>
</dbReference>
<proteinExistence type="predicted"/>
<dbReference type="SUPFAM" id="SSF52540">
    <property type="entry name" value="P-loop containing nucleoside triphosphate hydrolases"/>
    <property type="match status" value="2"/>
</dbReference>
<name>A0AAP0MP12_9ROSI</name>
<evidence type="ECO:0000256" key="2">
    <source>
        <dbReference type="ARBA" id="ARBA00022801"/>
    </source>
</evidence>
<dbReference type="Pfam" id="PF00270">
    <property type="entry name" value="DEAD"/>
    <property type="match status" value="1"/>
</dbReference>
<dbReference type="InterPro" id="IPR027417">
    <property type="entry name" value="P-loop_NTPase"/>
</dbReference>
<evidence type="ECO:0000313" key="6">
    <source>
        <dbReference type="EMBL" id="KAK9217031.1"/>
    </source>
</evidence>
<dbReference type="InterPro" id="IPR035892">
    <property type="entry name" value="C2_domain_sf"/>
</dbReference>
<dbReference type="PANTHER" id="PTHR47961">
    <property type="entry name" value="DNA POLYMERASE THETA, PUTATIVE (AFU_ORTHOLOGUE AFUA_1G05260)-RELATED"/>
    <property type="match status" value="1"/>
</dbReference>
<accession>A0AAP0MP12</accession>
<organism evidence="6 7">
    <name type="scientific">Citrus x changshan-huyou</name>
    <dbReference type="NCBI Taxonomy" id="2935761"/>
    <lineage>
        <taxon>Eukaryota</taxon>
        <taxon>Viridiplantae</taxon>
        <taxon>Streptophyta</taxon>
        <taxon>Embryophyta</taxon>
        <taxon>Tracheophyta</taxon>
        <taxon>Spermatophyta</taxon>
        <taxon>Magnoliopsida</taxon>
        <taxon>eudicotyledons</taxon>
        <taxon>Gunneridae</taxon>
        <taxon>Pentapetalae</taxon>
        <taxon>rosids</taxon>
        <taxon>malvids</taxon>
        <taxon>Sapindales</taxon>
        <taxon>Rutaceae</taxon>
        <taxon>Aurantioideae</taxon>
        <taxon>Citrus</taxon>
    </lineage>
</organism>
<dbReference type="AlphaFoldDB" id="A0AAP0MP12"/>
<comment type="caution">
    <text evidence="6">The sequence shown here is derived from an EMBL/GenBank/DDBJ whole genome shotgun (WGS) entry which is preliminary data.</text>
</comment>
<keyword evidence="3" id="KW-0347">Helicase</keyword>
<sequence>MKAKPLDPSEKLINISEMPERAKPAFKGMTQLNRVRSRVYESAFFSANNILLCAPTKTGKTNVSVLTILQQLALNKNDGGSFNHSNYKIVYVAPMRALVAELVKLLTIDEIHLLHDNKGPVLESIIARTVRRTKTTKEHIRYRPVLENGLLHFDNGYRPVQLSQQYIGIEEGDSKNCLSIRDIALENDTLGRFLKEEGVSLEILQSHTDMVTSNDFKDLLPYGFAIHHADMTRVLVSTATLAWGVNLLARTVIIEGTQIYNPKKGAWTELSPLDIMRMLGRAGRPQYDSYGEGIIITEIASELCKMLKKPATIFLCYEILHPMIPFVVLLSASRLLQVMVDVISSNGWLQKIWLSDAKRTLEKVLKRCLIWWKWRMMKGMSLADVGCGVGLEQDLQGRTEVGPVYSNRCPKAKEEGWWLVLEAGKKTYTLYFMCDSCMGCDREYSFTVDVKEAGKETVGNLVSLVTSACMETKKAALQESSKLKALPNHLFKVRDD</sequence>
<dbReference type="GO" id="GO:0005634">
    <property type="term" value="C:nucleus"/>
    <property type="evidence" value="ECO:0007669"/>
    <property type="project" value="TreeGrafter"/>
</dbReference>
<dbReference type="SMART" id="SM00490">
    <property type="entry name" value="HELICc"/>
    <property type="match status" value="1"/>
</dbReference>
<dbReference type="GO" id="GO:0003676">
    <property type="term" value="F:nucleic acid binding"/>
    <property type="evidence" value="ECO:0007669"/>
    <property type="project" value="InterPro"/>
</dbReference>
<dbReference type="PROSITE" id="PS51194">
    <property type="entry name" value="HELICASE_CTER"/>
    <property type="match status" value="1"/>
</dbReference>
<evidence type="ECO:0000259" key="5">
    <source>
        <dbReference type="PROSITE" id="PS51194"/>
    </source>
</evidence>
<evidence type="ECO:0000313" key="7">
    <source>
        <dbReference type="Proteomes" id="UP001428341"/>
    </source>
</evidence>
<dbReference type="Gene3D" id="3.40.50.300">
    <property type="entry name" value="P-loop containing nucleotide triphosphate hydrolases"/>
    <property type="match status" value="4"/>
</dbReference>
<evidence type="ECO:0000256" key="3">
    <source>
        <dbReference type="ARBA" id="ARBA00022806"/>
    </source>
</evidence>
<keyword evidence="7" id="KW-1185">Reference proteome</keyword>
<dbReference type="InterPro" id="IPR050474">
    <property type="entry name" value="Hel308_SKI2-like"/>
</dbReference>
<protein>
    <recommendedName>
        <fullName evidence="5">Helicase C-terminal domain-containing protein</fullName>
    </recommendedName>
</protein>